<dbReference type="InterPro" id="IPR011051">
    <property type="entry name" value="RmlC_Cupin_sf"/>
</dbReference>
<dbReference type="OrthoDB" id="161242at2"/>
<sequence>MATTATTVVKRFESPDETRPFAAHGRADVLDMNGHMVGRGEFEPGWRWSADVKPIAGTDSCQVSHLGYCVAGRMTIHMDDGADMDIGPGDAFAIAPGHDAEVVGDETCVLLDFGEFGDYAKRH</sequence>
<keyword evidence="2" id="KW-1185">Reference proteome</keyword>
<dbReference type="SUPFAM" id="SSF51182">
    <property type="entry name" value="RmlC-like cupins"/>
    <property type="match status" value="1"/>
</dbReference>
<accession>D3F9J8</accession>
<gene>
    <name evidence="1" type="ordered locus">Cwoe_2641</name>
</gene>
<evidence type="ECO:0000313" key="1">
    <source>
        <dbReference type="EMBL" id="ADB51060.1"/>
    </source>
</evidence>
<dbReference type="eggNOG" id="COG1917">
    <property type="taxonomic scope" value="Bacteria"/>
</dbReference>
<dbReference type="AlphaFoldDB" id="D3F9J8"/>
<dbReference type="Proteomes" id="UP000008229">
    <property type="component" value="Chromosome"/>
</dbReference>
<reference evidence="2" key="2">
    <citation type="submission" date="2010-01" db="EMBL/GenBank/DDBJ databases">
        <title>The complete genome of Conexibacter woesei DSM 14684.</title>
        <authorList>
            <consortium name="US DOE Joint Genome Institute (JGI-PGF)"/>
            <person name="Lucas S."/>
            <person name="Copeland A."/>
            <person name="Lapidus A."/>
            <person name="Glavina del Rio T."/>
            <person name="Dalin E."/>
            <person name="Tice H."/>
            <person name="Bruce D."/>
            <person name="Goodwin L."/>
            <person name="Pitluck S."/>
            <person name="Kyrpides N."/>
            <person name="Mavromatis K."/>
            <person name="Ivanova N."/>
            <person name="Mikhailova N."/>
            <person name="Chertkov O."/>
            <person name="Brettin T."/>
            <person name="Detter J.C."/>
            <person name="Han C."/>
            <person name="Larimer F."/>
            <person name="Land M."/>
            <person name="Hauser L."/>
            <person name="Markowitz V."/>
            <person name="Cheng J.-F."/>
            <person name="Hugenholtz P."/>
            <person name="Woyke T."/>
            <person name="Wu D."/>
            <person name="Pukall R."/>
            <person name="Steenblock K."/>
            <person name="Schneider S."/>
            <person name="Klenk H.-P."/>
            <person name="Eisen J.A."/>
        </authorList>
    </citation>
    <scope>NUCLEOTIDE SEQUENCE [LARGE SCALE GENOMIC DNA]</scope>
    <source>
        <strain evidence="2">DSM 14684 / CIP 108061 / JCM 11494 / NBRC 100937 / ID131577</strain>
    </source>
</reference>
<dbReference type="STRING" id="469383.Cwoe_2641"/>
<proteinExistence type="predicted"/>
<reference evidence="1 2" key="1">
    <citation type="journal article" date="2010" name="Stand. Genomic Sci.">
        <title>Complete genome sequence of Conexibacter woesei type strain (ID131577).</title>
        <authorList>
            <person name="Pukall R."/>
            <person name="Lapidus A."/>
            <person name="Glavina Del Rio T."/>
            <person name="Copeland A."/>
            <person name="Tice H."/>
            <person name="Cheng J.-F."/>
            <person name="Lucas S."/>
            <person name="Chen F."/>
            <person name="Nolan M."/>
            <person name="Bruce D."/>
            <person name="Goodwin L."/>
            <person name="Pitluck S."/>
            <person name="Mavromatis K."/>
            <person name="Ivanova N."/>
            <person name="Ovchinnikova G."/>
            <person name="Pati A."/>
            <person name="Chen A."/>
            <person name="Palaniappan K."/>
            <person name="Land M."/>
            <person name="Hauser L."/>
            <person name="Chang Y.-J."/>
            <person name="Jeffries C.D."/>
            <person name="Chain P."/>
            <person name="Meincke L."/>
            <person name="Sims D."/>
            <person name="Brettin T."/>
            <person name="Detter J.C."/>
            <person name="Rohde M."/>
            <person name="Goeker M."/>
            <person name="Bristow J."/>
            <person name="Eisen J.A."/>
            <person name="Markowitz V."/>
            <person name="Kyrpides N.C."/>
            <person name="Klenk H.-P."/>
            <person name="Hugenholtz P."/>
        </authorList>
    </citation>
    <scope>NUCLEOTIDE SEQUENCE [LARGE SCALE GENOMIC DNA]</scope>
    <source>
        <strain evidence="2">DSM 14684 / CIP 108061 / JCM 11494 / NBRC 100937 / ID131577</strain>
    </source>
</reference>
<dbReference type="KEGG" id="cwo:Cwoe_2641"/>
<dbReference type="EMBL" id="CP001854">
    <property type="protein sequence ID" value="ADB51060.1"/>
    <property type="molecule type" value="Genomic_DNA"/>
</dbReference>
<dbReference type="Gene3D" id="2.60.120.10">
    <property type="entry name" value="Jelly Rolls"/>
    <property type="match status" value="1"/>
</dbReference>
<dbReference type="InterPro" id="IPR014710">
    <property type="entry name" value="RmlC-like_jellyroll"/>
</dbReference>
<dbReference type="HOGENOM" id="CLU_166867_0_0_11"/>
<organism evidence="1 2">
    <name type="scientific">Conexibacter woesei (strain DSM 14684 / CCUG 47730 / CIP 108061 / JCM 11494 / NBRC 100937 / ID131577)</name>
    <dbReference type="NCBI Taxonomy" id="469383"/>
    <lineage>
        <taxon>Bacteria</taxon>
        <taxon>Bacillati</taxon>
        <taxon>Actinomycetota</taxon>
        <taxon>Thermoleophilia</taxon>
        <taxon>Solirubrobacterales</taxon>
        <taxon>Conexibacteraceae</taxon>
        <taxon>Conexibacter</taxon>
    </lineage>
</organism>
<evidence type="ECO:0000313" key="2">
    <source>
        <dbReference type="Proteomes" id="UP000008229"/>
    </source>
</evidence>
<dbReference type="RefSeq" id="WP_012934111.1">
    <property type="nucleotide sequence ID" value="NC_013739.1"/>
</dbReference>
<protein>
    <submittedName>
        <fullName evidence="1">Cupin 2 conserved barrel domain protein</fullName>
    </submittedName>
</protein>
<dbReference type="CDD" id="cd06990">
    <property type="entry name" value="cupin_DUF861"/>
    <property type="match status" value="1"/>
</dbReference>
<name>D3F9J8_CONWI</name>